<feature type="transmembrane region" description="Helical" evidence="1">
    <location>
        <begin position="20"/>
        <end position="36"/>
    </location>
</feature>
<keyword evidence="1" id="KW-1133">Transmembrane helix</keyword>
<organism evidence="2 3">
    <name type="scientific">Rhodococcus pyridinivorans SB3094</name>
    <dbReference type="NCBI Taxonomy" id="1435356"/>
    <lineage>
        <taxon>Bacteria</taxon>
        <taxon>Bacillati</taxon>
        <taxon>Actinomycetota</taxon>
        <taxon>Actinomycetes</taxon>
        <taxon>Mycobacteriales</taxon>
        <taxon>Nocardiaceae</taxon>
        <taxon>Rhodococcus</taxon>
    </lineage>
</organism>
<dbReference type="KEGG" id="rpy:Y013_03630"/>
<evidence type="ECO:0000313" key="2">
    <source>
        <dbReference type="EMBL" id="AHD23601.1"/>
    </source>
</evidence>
<dbReference type="AlphaFoldDB" id="V9XJG7"/>
<dbReference type="PATRIC" id="fig|1435356.3.peg.727"/>
<keyword evidence="1" id="KW-0472">Membrane</keyword>
<evidence type="ECO:0000256" key="1">
    <source>
        <dbReference type="SAM" id="Phobius"/>
    </source>
</evidence>
<keyword evidence="1" id="KW-0812">Transmembrane</keyword>
<dbReference type="Proteomes" id="UP000018781">
    <property type="component" value="Chromosome"/>
</dbReference>
<proteinExistence type="predicted"/>
<protein>
    <submittedName>
        <fullName evidence="2">Uncharacterized protein</fullName>
    </submittedName>
</protein>
<accession>V9XJG7</accession>
<evidence type="ECO:0000313" key="3">
    <source>
        <dbReference type="Proteomes" id="UP000018781"/>
    </source>
</evidence>
<sequence>MHEHGSIRPTQDGTAVAKDVWMFGIGAALVIDALGCRR</sequence>
<gene>
    <name evidence="2" type="ORF">Y013_03630</name>
</gene>
<dbReference type="EMBL" id="CP006996">
    <property type="protein sequence ID" value="AHD23601.1"/>
    <property type="molecule type" value="Genomic_DNA"/>
</dbReference>
<name>V9XJG7_9NOCA</name>
<dbReference type="HOGENOM" id="CLU_3332319_0_0_11"/>
<reference evidence="2 3" key="1">
    <citation type="journal article" date="2014" name="Genome Announc.">
        <title>Complete Genome of Rhodococcus pyridinivorans SB3094, a Methyl-Ethyl-Ketone-Degrading Bacterium Used for Bioaugmentation.</title>
        <authorList>
            <person name="Dueholm M.S."/>
            <person name="Albertsen M."/>
            <person name="D'Imperio S."/>
            <person name="Tale V.P."/>
            <person name="Lewis D."/>
            <person name="Nielsen P.H."/>
            <person name="Nielsen J.L."/>
        </authorList>
    </citation>
    <scope>NUCLEOTIDE SEQUENCE [LARGE SCALE GENOMIC DNA]</scope>
    <source>
        <strain evidence="2 3">SB3094</strain>
    </source>
</reference>